<dbReference type="EMBL" id="JACOOS010000005">
    <property type="protein sequence ID" value="MBC5677284.1"/>
    <property type="molecule type" value="Genomic_DNA"/>
</dbReference>
<name>A0ABR7FQ60_9FIRM</name>
<evidence type="ECO:0000313" key="4">
    <source>
        <dbReference type="Proteomes" id="UP000635828"/>
    </source>
</evidence>
<organism evidence="3 4">
    <name type="scientific">Anaerostipes hominis</name>
    <name type="common">ex Liu et al. 2021</name>
    <dbReference type="NCBI Taxonomy" id="2763018"/>
    <lineage>
        <taxon>Bacteria</taxon>
        <taxon>Bacillati</taxon>
        <taxon>Bacillota</taxon>
        <taxon>Clostridia</taxon>
        <taxon>Lachnospirales</taxon>
        <taxon>Lachnospiraceae</taxon>
        <taxon>Anaerostipes</taxon>
    </lineage>
</organism>
<sequence length="260" mass="30106">MICPKCGKESVKDALYCEWCGTQLNQKKTVICPKCGREGIKNALYCEWCGAQLNQKEIPSNRNMEKYVIYNSKSKFLWLVFASICGVGGGLFILGQSREELAEYHITGPGRFLTGNPDGLIIVGWLCIILFGAFLLFLLLNYKNCAKRPWFVLNSDGFYSYSTNSGFKGMIGWNEIRNFHIDLQNNSRFLVIEFITKNEKYESTRKYAIAERKAKKKQKQKTVRIFINFLGISDKELIETMHEFQEEYQNKNLYIQNRSL</sequence>
<dbReference type="RefSeq" id="WP_095142930.1">
    <property type="nucleotide sequence ID" value="NZ_JACOOS010000005.1"/>
</dbReference>
<accession>A0ABR7FQ60</accession>
<protein>
    <submittedName>
        <fullName evidence="3">Zinc ribbon domain-containing protein</fullName>
    </submittedName>
</protein>
<feature type="domain" description="DZANK-type" evidence="2">
    <location>
        <begin position="3"/>
        <end position="50"/>
    </location>
</feature>
<dbReference type="Proteomes" id="UP000635828">
    <property type="component" value="Unassembled WGS sequence"/>
</dbReference>
<comment type="caution">
    <text evidence="3">The sequence shown here is derived from an EMBL/GenBank/DDBJ whole genome shotgun (WGS) entry which is preliminary data.</text>
</comment>
<dbReference type="InterPro" id="IPR025874">
    <property type="entry name" value="DZR"/>
</dbReference>
<proteinExistence type="predicted"/>
<keyword evidence="1" id="KW-0812">Transmembrane</keyword>
<gene>
    <name evidence="3" type="ORF">H8S22_06570</name>
</gene>
<feature type="transmembrane region" description="Helical" evidence="1">
    <location>
        <begin position="76"/>
        <end position="95"/>
    </location>
</feature>
<evidence type="ECO:0000259" key="2">
    <source>
        <dbReference type="Pfam" id="PF12773"/>
    </source>
</evidence>
<feature type="transmembrane region" description="Helical" evidence="1">
    <location>
        <begin position="119"/>
        <end position="140"/>
    </location>
</feature>
<dbReference type="InterPro" id="IPR048136">
    <property type="entry name" value="STM3941-like"/>
</dbReference>
<keyword evidence="1" id="KW-1133">Transmembrane helix</keyword>
<keyword evidence="1" id="KW-0472">Membrane</keyword>
<evidence type="ECO:0000313" key="3">
    <source>
        <dbReference type="EMBL" id="MBC5677284.1"/>
    </source>
</evidence>
<evidence type="ECO:0000256" key="1">
    <source>
        <dbReference type="SAM" id="Phobius"/>
    </source>
</evidence>
<reference evidence="3 4" key="1">
    <citation type="submission" date="2020-08" db="EMBL/GenBank/DDBJ databases">
        <title>Genome public.</title>
        <authorList>
            <person name="Liu C."/>
            <person name="Sun Q."/>
        </authorList>
    </citation>
    <scope>NUCLEOTIDE SEQUENCE [LARGE SCALE GENOMIC DNA]</scope>
    <source>
        <strain evidence="3 4">NSJ-7</strain>
    </source>
</reference>
<dbReference type="NCBIfam" id="NF041635">
    <property type="entry name" value="STM3941_fam"/>
    <property type="match status" value="1"/>
</dbReference>
<dbReference type="Pfam" id="PF12773">
    <property type="entry name" value="DZR"/>
    <property type="match status" value="1"/>
</dbReference>
<keyword evidence="4" id="KW-1185">Reference proteome</keyword>